<name>A0AAV7K0R3_9METZ</name>
<dbReference type="InterPro" id="IPR051165">
    <property type="entry name" value="Multifunctional_ANK_Repeat"/>
</dbReference>
<organism evidence="5 6">
    <name type="scientific">Oopsacas minuta</name>
    <dbReference type="NCBI Taxonomy" id="111878"/>
    <lineage>
        <taxon>Eukaryota</taxon>
        <taxon>Metazoa</taxon>
        <taxon>Porifera</taxon>
        <taxon>Hexactinellida</taxon>
        <taxon>Hexasterophora</taxon>
        <taxon>Lyssacinosida</taxon>
        <taxon>Leucopsacidae</taxon>
        <taxon>Oopsacas</taxon>
    </lineage>
</organism>
<comment type="caution">
    <text evidence="5">The sequence shown here is derived from an EMBL/GenBank/DDBJ whole genome shotgun (WGS) entry which is preliminary data.</text>
</comment>
<dbReference type="Gene3D" id="1.25.40.20">
    <property type="entry name" value="Ankyrin repeat-containing domain"/>
    <property type="match status" value="1"/>
</dbReference>
<dbReference type="SMART" id="SM00248">
    <property type="entry name" value="ANK"/>
    <property type="match status" value="9"/>
</dbReference>
<feature type="compositionally biased region" description="Basic and acidic residues" evidence="4">
    <location>
        <begin position="500"/>
        <end position="531"/>
    </location>
</feature>
<keyword evidence="6" id="KW-1185">Reference proteome</keyword>
<protein>
    <submittedName>
        <fullName evidence="5">Espin-like</fullName>
    </submittedName>
</protein>
<dbReference type="AlphaFoldDB" id="A0AAV7K0R3"/>
<dbReference type="PRINTS" id="PR01415">
    <property type="entry name" value="ANKYRIN"/>
</dbReference>
<evidence type="ECO:0000256" key="4">
    <source>
        <dbReference type="SAM" id="MobiDB-lite"/>
    </source>
</evidence>
<dbReference type="PROSITE" id="PS50088">
    <property type="entry name" value="ANK_REPEAT"/>
    <property type="match status" value="4"/>
</dbReference>
<dbReference type="EMBL" id="JAKMXF010000221">
    <property type="protein sequence ID" value="KAI6654787.1"/>
    <property type="molecule type" value="Genomic_DNA"/>
</dbReference>
<reference evidence="5 6" key="1">
    <citation type="journal article" date="2023" name="BMC Biol.">
        <title>The compact genome of the sponge Oopsacas minuta (Hexactinellida) is lacking key metazoan core genes.</title>
        <authorList>
            <person name="Santini S."/>
            <person name="Schenkelaars Q."/>
            <person name="Jourda C."/>
            <person name="Duchesne M."/>
            <person name="Belahbib H."/>
            <person name="Rocher C."/>
            <person name="Selva M."/>
            <person name="Riesgo A."/>
            <person name="Vervoort M."/>
            <person name="Leys S.P."/>
            <person name="Kodjabachian L."/>
            <person name="Le Bivic A."/>
            <person name="Borchiellini C."/>
            <person name="Claverie J.M."/>
            <person name="Renard E."/>
        </authorList>
    </citation>
    <scope>NUCLEOTIDE SEQUENCE [LARGE SCALE GENOMIC DNA]</scope>
    <source>
        <strain evidence="5">SPO-2</strain>
    </source>
</reference>
<evidence type="ECO:0000313" key="6">
    <source>
        <dbReference type="Proteomes" id="UP001165289"/>
    </source>
</evidence>
<evidence type="ECO:0000313" key="5">
    <source>
        <dbReference type="EMBL" id="KAI6654787.1"/>
    </source>
</evidence>
<evidence type="ECO:0000256" key="2">
    <source>
        <dbReference type="ARBA" id="ARBA00023043"/>
    </source>
</evidence>
<keyword evidence="1" id="KW-0677">Repeat</keyword>
<dbReference type="Proteomes" id="UP001165289">
    <property type="component" value="Unassembled WGS sequence"/>
</dbReference>
<dbReference type="Pfam" id="PF12796">
    <property type="entry name" value="Ank_2"/>
    <property type="match status" value="3"/>
</dbReference>
<sequence>MDRIKKVSILRKDSAPPLPEPRPLKDFPRLAKNPFPLHAAAYSGNLSVLMHILGEDNFLDKYPPFDPHGASVIHLAAQSNSVETLRWLLAQKDYERVSGVYWLSALAVGSGGDTPAHVAAVRGNLESFQALWESTEEKILLMKPDTNGFSPLHLAASKGHDKIVSWLIKQLKPDASDFFKSGTITASHIAAIRGYVSVIAAITKHYKHHSNLRDQSGCTPVYFSAQEGHYDCVKLMLEESKADPTIASADGMTSLHAAAQGGSTEVLRYLTKKCGQEALTVPSYNGSTVLHFASSGGHEETVKYILGADKSAKLLHTRDVESGTPAHDAAENGHVNVLRMLVAAGADINAVDKTKVSPYQLATRDRENPCFDFATQEKQRIEAIHFQDIVETTTERVVVAEGNKIDIKSRNKRKSAGDYYEAIVRKPKKDSVRDKRKSARMTIMAESELTSEKTESLPKAVRIRPLSVPTGVAPTKDELSNVFDKIRGKKRDITAPQFRSESERHGLEGAGNELKDVLSNRTKKAEVRGDTEPIPEQ</sequence>
<dbReference type="SUPFAM" id="SSF48403">
    <property type="entry name" value="Ankyrin repeat"/>
    <property type="match status" value="2"/>
</dbReference>
<proteinExistence type="predicted"/>
<feature type="repeat" description="ANK" evidence="3">
    <location>
        <begin position="285"/>
        <end position="317"/>
    </location>
</feature>
<feature type="repeat" description="ANK" evidence="3">
    <location>
        <begin position="250"/>
        <end position="270"/>
    </location>
</feature>
<accession>A0AAV7K0R3</accession>
<dbReference type="PROSITE" id="PS50297">
    <property type="entry name" value="ANK_REP_REGION"/>
    <property type="match status" value="4"/>
</dbReference>
<keyword evidence="2 3" id="KW-0040">ANK repeat</keyword>
<feature type="repeat" description="ANK" evidence="3">
    <location>
        <begin position="147"/>
        <end position="169"/>
    </location>
</feature>
<evidence type="ECO:0000256" key="3">
    <source>
        <dbReference type="PROSITE-ProRule" id="PRU00023"/>
    </source>
</evidence>
<dbReference type="InterPro" id="IPR036770">
    <property type="entry name" value="Ankyrin_rpt-contain_sf"/>
</dbReference>
<gene>
    <name evidence="5" type="ORF">LOD99_2666</name>
</gene>
<feature type="region of interest" description="Disordered" evidence="4">
    <location>
        <begin position="493"/>
        <end position="537"/>
    </location>
</feature>
<evidence type="ECO:0000256" key="1">
    <source>
        <dbReference type="ARBA" id="ARBA00022737"/>
    </source>
</evidence>
<feature type="repeat" description="ANK" evidence="3">
    <location>
        <begin position="321"/>
        <end position="353"/>
    </location>
</feature>
<dbReference type="PANTHER" id="PTHR24123:SF33">
    <property type="entry name" value="PROTEIN HOS4"/>
    <property type="match status" value="1"/>
</dbReference>
<dbReference type="InterPro" id="IPR002110">
    <property type="entry name" value="Ankyrin_rpt"/>
</dbReference>
<dbReference type="PANTHER" id="PTHR24123">
    <property type="entry name" value="ANKYRIN REPEAT-CONTAINING"/>
    <property type="match status" value="1"/>
</dbReference>